<dbReference type="EMBL" id="JACWUN010000027">
    <property type="protein sequence ID" value="MBD1401879.1"/>
    <property type="molecule type" value="Genomic_DNA"/>
</dbReference>
<dbReference type="Proteomes" id="UP000632828">
    <property type="component" value="Unassembled WGS sequence"/>
</dbReference>
<protein>
    <recommendedName>
        <fullName evidence="3">Aspartate-ammonia lyase</fullName>
    </recommendedName>
</protein>
<name>A0A8J6UQA2_9BACT</name>
<dbReference type="InterPro" id="IPR011856">
    <property type="entry name" value="tRNA_endonuc-like_dom_sf"/>
</dbReference>
<dbReference type="AlphaFoldDB" id="A0A8J6UQA2"/>
<dbReference type="RefSeq" id="WP_191157919.1">
    <property type="nucleotide sequence ID" value="NZ_JACWUN010000027.1"/>
</dbReference>
<dbReference type="GO" id="GO:0003676">
    <property type="term" value="F:nucleic acid binding"/>
    <property type="evidence" value="ECO:0007669"/>
    <property type="project" value="InterPro"/>
</dbReference>
<dbReference type="Gene3D" id="3.40.1350.10">
    <property type="match status" value="1"/>
</dbReference>
<accession>A0A8J6UQA2</accession>
<comment type="caution">
    <text evidence="1">The sequence shown here is derived from an EMBL/GenBank/DDBJ whole genome shotgun (WGS) entry which is preliminary data.</text>
</comment>
<reference evidence="1" key="1">
    <citation type="submission" date="2020-09" db="EMBL/GenBank/DDBJ databases">
        <title>Pelobacter alkaliphilus sp. nov., a novel anaerobic arsenate-reducing bacterium from terrestrial mud volcano.</title>
        <authorList>
            <person name="Khomyakova M.A."/>
            <person name="Merkel A.Y."/>
            <person name="Slobodkin A.I."/>
        </authorList>
    </citation>
    <scope>NUCLEOTIDE SEQUENCE</scope>
    <source>
        <strain evidence="1">M08fum</strain>
    </source>
</reference>
<evidence type="ECO:0000313" key="1">
    <source>
        <dbReference type="EMBL" id="MBD1401879.1"/>
    </source>
</evidence>
<keyword evidence="2" id="KW-1185">Reference proteome</keyword>
<sequence>MTSKGLNNKLTGQVGEYLVCAELGLRGFLSTPFAGNVPEFDLVIADRNLNTLPIQVKTVTFGGALRSKATDWLNIEIDHINKCQIDHGDAEVSNPGLIYVLVMLRKEENDNHRFFIFTKKNLKQVCAEGYRRYMERHNWKRPRNYESLDCSPTAMEFQQFENNWDLIEQQIRCKAL</sequence>
<evidence type="ECO:0008006" key="3">
    <source>
        <dbReference type="Google" id="ProtNLM"/>
    </source>
</evidence>
<gene>
    <name evidence="1" type="ORF">ICT70_14550</name>
</gene>
<organism evidence="1 2">
    <name type="scientific">Pelovirga terrestris</name>
    <dbReference type="NCBI Taxonomy" id="2771352"/>
    <lineage>
        <taxon>Bacteria</taxon>
        <taxon>Pseudomonadati</taxon>
        <taxon>Thermodesulfobacteriota</taxon>
        <taxon>Desulfuromonadia</taxon>
        <taxon>Geobacterales</taxon>
        <taxon>Geobacteraceae</taxon>
        <taxon>Pelovirga</taxon>
    </lineage>
</organism>
<evidence type="ECO:0000313" key="2">
    <source>
        <dbReference type="Proteomes" id="UP000632828"/>
    </source>
</evidence>
<proteinExistence type="predicted"/>